<protein>
    <submittedName>
        <fullName evidence="2">Uncharacterized protein</fullName>
    </submittedName>
</protein>
<evidence type="ECO:0000256" key="1">
    <source>
        <dbReference type="SAM" id="MobiDB-lite"/>
    </source>
</evidence>
<name>A0A834BZ92_ORYME</name>
<dbReference type="AlphaFoldDB" id="A0A834BZ92"/>
<feature type="region of interest" description="Disordered" evidence="1">
    <location>
        <begin position="24"/>
        <end position="59"/>
    </location>
</feature>
<evidence type="ECO:0000313" key="2">
    <source>
        <dbReference type="EMBL" id="KAF6718329.1"/>
    </source>
</evidence>
<dbReference type="EMBL" id="WKFB01000742">
    <property type="protein sequence ID" value="KAF6718329.1"/>
    <property type="molecule type" value="Genomic_DNA"/>
</dbReference>
<dbReference type="Proteomes" id="UP000646548">
    <property type="component" value="Unassembled WGS sequence"/>
</dbReference>
<proteinExistence type="predicted"/>
<gene>
    <name evidence="2" type="ORF">FQA47_014099</name>
</gene>
<organism evidence="2 3">
    <name type="scientific">Oryzias melastigma</name>
    <name type="common">Marine medaka</name>
    <dbReference type="NCBI Taxonomy" id="30732"/>
    <lineage>
        <taxon>Eukaryota</taxon>
        <taxon>Metazoa</taxon>
        <taxon>Chordata</taxon>
        <taxon>Craniata</taxon>
        <taxon>Vertebrata</taxon>
        <taxon>Euteleostomi</taxon>
        <taxon>Actinopterygii</taxon>
        <taxon>Neopterygii</taxon>
        <taxon>Teleostei</taxon>
        <taxon>Neoteleostei</taxon>
        <taxon>Acanthomorphata</taxon>
        <taxon>Ovalentaria</taxon>
        <taxon>Atherinomorphae</taxon>
        <taxon>Beloniformes</taxon>
        <taxon>Adrianichthyidae</taxon>
        <taxon>Oryziinae</taxon>
        <taxon>Oryzias</taxon>
    </lineage>
</organism>
<reference evidence="2" key="1">
    <citation type="journal article" name="BMC Genomics">
        <title>Long-read sequencing and de novo genome assembly of marine medaka (Oryzias melastigma).</title>
        <authorList>
            <person name="Liang P."/>
            <person name="Saqib H.S.A."/>
            <person name="Ni X."/>
            <person name="Shen Y."/>
        </authorList>
    </citation>
    <scope>NUCLEOTIDE SEQUENCE</scope>
    <source>
        <strain evidence="2">Bigg-433</strain>
    </source>
</reference>
<evidence type="ECO:0000313" key="3">
    <source>
        <dbReference type="Proteomes" id="UP000646548"/>
    </source>
</evidence>
<feature type="compositionally biased region" description="Polar residues" evidence="1">
    <location>
        <begin position="153"/>
        <end position="166"/>
    </location>
</feature>
<comment type="caution">
    <text evidence="2">The sequence shown here is derived from an EMBL/GenBank/DDBJ whole genome shotgun (WGS) entry which is preliminary data.</text>
</comment>
<accession>A0A834BZ92</accession>
<sequence length="166" mass="18354">MVRDGNSNGCNPERELARGIKALRRNCHRKKDQKNGSYSSSDDWPLTPESTALRKEAAAQQNSIVLNSQTFVSQRSRGAAPLRTHDSRKVFALHVEGSIPDSVSVRPARVSSPPRLHLRAARKLRRNRGCAVAHSDLRLTPRDLPRGPAGQRCPTQLVSKSNFAQS</sequence>
<feature type="region of interest" description="Disordered" evidence="1">
    <location>
        <begin position="139"/>
        <end position="166"/>
    </location>
</feature>